<comment type="similarity">
    <text evidence="11 12">Belongs to the TonB-dependent receptor family.</text>
</comment>
<evidence type="ECO:0000313" key="16">
    <source>
        <dbReference type="EMBL" id="MFD0849386.1"/>
    </source>
</evidence>
<evidence type="ECO:0000256" key="9">
    <source>
        <dbReference type="ARBA" id="ARBA00023136"/>
    </source>
</evidence>
<evidence type="ECO:0000256" key="3">
    <source>
        <dbReference type="ARBA" id="ARBA00022452"/>
    </source>
</evidence>
<sequence length="702" mass="75810">MIGASSIALTLCGASAAAAQTENVVDNDNNLGVQEIVVTAQRRSERLQDVPISVAAVTSSQIAVAGVTGTQSLTLTIPALTFNRTGNEGNVYLRGVGTNLVGPNVEQAVAIYVDGVYYASPQASVFSFNNIERIEVLKGPQGTLFGRNTTGGVIQIITKDPSMVPAVNAEVTYGNYDTLEANFYGTTGLGDKAAIDLAVSYANQGKGFGKNLFNGEEVGKQAKDNIALRSKLLIEPTDTTKIVIAGDYAYAFDNNTYRLAKGVVGPDGSVFPGRYNANSNFPEFARSKSGGISGRIDQEIGAITLTSITAYRKLKSTWSLNQDGVPAMLTEDVFPQKVRTFSQELQLSGDTDKLNWVVGGYYYDAKAGFDDATVDLAGTLIVLNDSQSTRSYAGFGQATYEVFEGTRVTAGLRYTSERQKFVTDMFSVGGAEIPVPDARQRFNRLTWRVSLDQKLNDDVMAYASYNRGFKSGGYNVAAPADAPYKPETNDAYEVGLKSTLFDRQLRLNLAAFWYDYRDIQAQIPVPGGTTVLNGPKARIRGIEGEFEAQLSSALRITGGLAYLDGKYLSYPDAPYVDSSGVLAPPPTTATGNGTISTPKFTGNLAVQYEIESEIGTFTPNVSVSYNDGFYYYPDNRIRQPSYAVLNVGLSWTSADERYRASVWGRNLTDSLYYIGRSEQVGNADIDRAAPPRTYGVTLGVSF</sequence>
<accession>A0ABW3C4N2</accession>
<keyword evidence="6" id="KW-0408">Iron</keyword>
<comment type="caution">
    <text evidence="16">The sequence shown here is derived from an EMBL/GenBank/DDBJ whole genome shotgun (WGS) entry which is preliminary data.</text>
</comment>
<keyword evidence="9 11" id="KW-0472">Membrane</keyword>
<keyword evidence="3 11" id="KW-1134">Transmembrane beta strand</keyword>
<evidence type="ECO:0000259" key="14">
    <source>
        <dbReference type="Pfam" id="PF00593"/>
    </source>
</evidence>
<evidence type="ECO:0000256" key="10">
    <source>
        <dbReference type="ARBA" id="ARBA00023237"/>
    </source>
</evidence>
<gene>
    <name evidence="16" type="ORF">ACFQ00_13700</name>
</gene>
<organism evidence="16 17">
    <name type="scientific">Sphingosinicella xenopeptidilytica</name>
    <dbReference type="NCBI Taxonomy" id="364098"/>
    <lineage>
        <taxon>Bacteria</taxon>
        <taxon>Pseudomonadati</taxon>
        <taxon>Pseudomonadota</taxon>
        <taxon>Alphaproteobacteria</taxon>
        <taxon>Sphingomonadales</taxon>
        <taxon>Sphingosinicellaceae</taxon>
        <taxon>Sphingosinicella</taxon>
    </lineage>
</organism>
<evidence type="ECO:0000256" key="12">
    <source>
        <dbReference type="RuleBase" id="RU003357"/>
    </source>
</evidence>
<feature type="signal peptide" evidence="13">
    <location>
        <begin position="1"/>
        <end position="19"/>
    </location>
</feature>
<evidence type="ECO:0000256" key="6">
    <source>
        <dbReference type="ARBA" id="ARBA00023004"/>
    </source>
</evidence>
<evidence type="ECO:0000256" key="13">
    <source>
        <dbReference type="SAM" id="SignalP"/>
    </source>
</evidence>
<dbReference type="PROSITE" id="PS52016">
    <property type="entry name" value="TONB_DEPENDENT_REC_3"/>
    <property type="match status" value="1"/>
</dbReference>
<evidence type="ECO:0000256" key="8">
    <source>
        <dbReference type="ARBA" id="ARBA00023077"/>
    </source>
</evidence>
<keyword evidence="4" id="KW-0410">Iron transport</keyword>
<evidence type="ECO:0000313" key="17">
    <source>
        <dbReference type="Proteomes" id="UP001597124"/>
    </source>
</evidence>
<evidence type="ECO:0000256" key="5">
    <source>
        <dbReference type="ARBA" id="ARBA00022692"/>
    </source>
</evidence>
<dbReference type="InterPro" id="IPR000531">
    <property type="entry name" value="Beta-barrel_TonB"/>
</dbReference>
<dbReference type="InterPro" id="IPR039426">
    <property type="entry name" value="TonB-dep_rcpt-like"/>
</dbReference>
<keyword evidence="7" id="KW-0406">Ion transport</keyword>
<keyword evidence="13" id="KW-0732">Signal</keyword>
<reference evidence="17" key="1">
    <citation type="journal article" date="2019" name="Int. J. Syst. Evol. Microbiol.">
        <title>The Global Catalogue of Microorganisms (GCM) 10K type strain sequencing project: providing services to taxonomists for standard genome sequencing and annotation.</title>
        <authorList>
            <consortium name="The Broad Institute Genomics Platform"/>
            <consortium name="The Broad Institute Genome Sequencing Center for Infectious Disease"/>
            <person name="Wu L."/>
            <person name="Ma J."/>
        </authorList>
    </citation>
    <scope>NUCLEOTIDE SEQUENCE [LARGE SCALE GENOMIC DNA]</scope>
    <source>
        <strain evidence="17">CCUG 52537</strain>
    </source>
</reference>
<evidence type="ECO:0000259" key="15">
    <source>
        <dbReference type="Pfam" id="PF07715"/>
    </source>
</evidence>
<dbReference type="PANTHER" id="PTHR32552:SF81">
    <property type="entry name" value="TONB-DEPENDENT OUTER MEMBRANE RECEPTOR"/>
    <property type="match status" value="1"/>
</dbReference>
<keyword evidence="16" id="KW-0675">Receptor</keyword>
<dbReference type="Pfam" id="PF07715">
    <property type="entry name" value="Plug"/>
    <property type="match status" value="1"/>
</dbReference>
<evidence type="ECO:0000256" key="2">
    <source>
        <dbReference type="ARBA" id="ARBA00022448"/>
    </source>
</evidence>
<comment type="subcellular location">
    <subcellularLocation>
        <location evidence="1 11">Cell outer membrane</location>
        <topology evidence="1 11">Multi-pass membrane protein</topology>
    </subcellularLocation>
</comment>
<keyword evidence="8 12" id="KW-0798">TonB box</keyword>
<name>A0ABW3C4N2_SPHXN</name>
<evidence type="ECO:0000256" key="4">
    <source>
        <dbReference type="ARBA" id="ARBA00022496"/>
    </source>
</evidence>
<feature type="chain" id="PRO_5046164962" evidence="13">
    <location>
        <begin position="20"/>
        <end position="702"/>
    </location>
</feature>
<evidence type="ECO:0000256" key="1">
    <source>
        <dbReference type="ARBA" id="ARBA00004571"/>
    </source>
</evidence>
<dbReference type="CDD" id="cd01347">
    <property type="entry name" value="ligand_gated_channel"/>
    <property type="match status" value="1"/>
</dbReference>
<keyword evidence="2 11" id="KW-0813">Transport</keyword>
<dbReference type="InterPro" id="IPR036942">
    <property type="entry name" value="Beta-barrel_TonB_sf"/>
</dbReference>
<keyword evidence="5 11" id="KW-0812">Transmembrane</keyword>
<dbReference type="Proteomes" id="UP001597124">
    <property type="component" value="Unassembled WGS sequence"/>
</dbReference>
<protein>
    <submittedName>
        <fullName evidence="16">TonB-dependent receptor</fullName>
    </submittedName>
</protein>
<dbReference type="Gene3D" id="2.40.170.20">
    <property type="entry name" value="TonB-dependent receptor, beta-barrel domain"/>
    <property type="match status" value="1"/>
</dbReference>
<evidence type="ECO:0000256" key="11">
    <source>
        <dbReference type="PROSITE-ProRule" id="PRU01360"/>
    </source>
</evidence>
<keyword evidence="10 11" id="KW-0998">Cell outer membrane</keyword>
<evidence type="ECO:0000256" key="7">
    <source>
        <dbReference type="ARBA" id="ARBA00023065"/>
    </source>
</evidence>
<keyword evidence="17" id="KW-1185">Reference proteome</keyword>
<dbReference type="InterPro" id="IPR012910">
    <property type="entry name" value="Plug_dom"/>
</dbReference>
<dbReference type="Pfam" id="PF00593">
    <property type="entry name" value="TonB_dep_Rec_b-barrel"/>
    <property type="match status" value="1"/>
</dbReference>
<dbReference type="RefSeq" id="WP_381491853.1">
    <property type="nucleotide sequence ID" value="NZ_JBHTIK010000008.1"/>
</dbReference>
<proteinExistence type="inferred from homology"/>
<feature type="domain" description="TonB-dependent receptor-like beta-barrel" evidence="14">
    <location>
        <begin position="248"/>
        <end position="667"/>
    </location>
</feature>
<feature type="domain" description="TonB-dependent receptor plug" evidence="15">
    <location>
        <begin position="47"/>
        <end position="153"/>
    </location>
</feature>
<dbReference type="PANTHER" id="PTHR32552">
    <property type="entry name" value="FERRICHROME IRON RECEPTOR-RELATED"/>
    <property type="match status" value="1"/>
</dbReference>
<dbReference type="SUPFAM" id="SSF56935">
    <property type="entry name" value="Porins"/>
    <property type="match status" value="1"/>
</dbReference>
<dbReference type="EMBL" id="JBHTIK010000008">
    <property type="protein sequence ID" value="MFD0849386.1"/>
    <property type="molecule type" value="Genomic_DNA"/>
</dbReference>